<comment type="caution">
    <text evidence="2">The sequence shown here is derived from an EMBL/GenBank/DDBJ whole genome shotgun (WGS) entry which is preliminary data.</text>
</comment>
<sequence length="144" mass="15594">MSSPIKLDAKLSELKAADVRLLIYGTLCNDGKIDFEKLATLAGMKKTSAHTNYWRAKKHLEQILNANPVSPTQIARPQPEGGDADSPKAVRSGKRGAAKDGSIKKTEPAKRRKTDTKTVSELVESTQTEDTAETTPADTTDQAE</sequence>
<dbReference type="Proteomes" id="UP000701341">
    <property type="component" value="Unassembled WGS sequence"/>
</dbReference>
<evidence type="ECO:0000313" key="3">
    <source>
        <dbReference type="Proteomes" id="UP000701341"/>
    </source>
</evidence>
<gene>
    <name evidence="2" type="ORF">PCG10_000242</name>
</gene>
<evidence type="ECO:0000313" key="2">
    <source>
        <dbReference type="EMBL" id="KAF7530732.1"/>
    </source>
</evidence>
<evidence type="ECO:0000256" key="1">
    <source>
        <dbReference type="SAM" id="MobiDB-lite"/>
    </source>
</evidence>
<reference evidence="2" key="1">
    <citation type="submission" date="2020-02" db="EMBL/GenBank/DDBJ databases">
        <authorList>
            <person name="Lichtner F.J."/>
        </authorList>
    </citation>
    <scope>NUCLEOTIDE SEQUENCE</scope>
    <source>
        <strain evidence="2">G10</strain>
    </source>
</reference>
<accession>A0A9P5L4B2</accession>
<dbReference type="EMBL" id="JAAOZQ010000001">
    <property type="protein sequence ID" value="KAF7530732.1"/>
    <property type="molecule type" value="Genomic_DNA"/>
</dbReference>
<feature type="compositionally biased region" description="Basic and acidic residues" evidence="1">
    <location>
        <begin position="97"/>
        <end position="109"/>
    </location>
</feature>
<keyword evidence="3" id="KW-1185">Reference proteome</keyword>
<feature type="compositionally biased region" description="Low complexity" evidence="1">
    <location>
        <begin position="126"/>
        <end position="144"/>
    </location>
</feature>
<organism evidence="2 3">
    <name type="scientific">Penicillium crustosum</name>
    <name type="common">Blue mold fungus</name>
    <dbReference type="NCBI Taxonomy" id="36656"/>
    <lineage>
        <taxon>Eukaryota</taxon>
        <taxon>Fungi</taxon>
        <taxon>Dikarya</taxon>
        <taxon>Ascomycota</taxon>
        <taxon>Pezizomycotina</taxon>
        <taxon>Eurotiomycetes</taxon>
        <taxon>Eurotiomycetidae</taxon>
        <taxon>Eurotiales</taxon>
        <taxon>Aspergillaceae</taxon>
        <taxon>Penicillium</taxon>
    </lineage>
</organism>
<dbReference type="OrthoDB" id="4363403at2759"/>
<feature type="compositionally biased region" description="Polar residues" evidence="1">
    <location>
        <begin position="64"/>
        <end position="75"/>
    </location>
</feature>
<name>A0A9P5L4B2_PENCR</name>
<feature type="region of interest" description="Disordered" evidence="1">
    <location>
        <begin position="64"/>
        <end position="144"/>
    </location>
</feature>
<dbReference type="AlphaFoldDB" id="A0A9P5L4B2"/>
<proteinExistence type="predicted"/>
<protein>
    <submittedName>
        <fullName evidence="2">Uncharacterized protein</fullName>
    </submittedName>
</protein>